<dbReference type="InterPro" id="IPR001537">
    <property type="entry name" value="SpoU_MeTrfase"/>
</dbReference>
<reference evidence="6 7" key="1">
    <citation type="submission" date="2007-04" db="EMBL/GenBank/DDBJ databases">
        <authorList>
            <person name="Fulton L."/>
            <person name="Clifton S."/>
            <person name="Fulton B."/>
            <person name="Xu J."/>
            <person name="Minx P."/>
            <person name="Pepin K.H."/>
            <person name="Johnson M."/>
            <person name="Thiruvilangam P."/>
            <person name="Bhonagiri V."/>
            <person name="Nash W.E."/>
            <person name="Mardis E.R."/>
            <person name="Wilson R.K."/>
        </authorList>
    </citation>
    <scope>NUCLEOTIDE SEQUENCE [LARGE SCALE GENOMIC DNA]</scope>
    <source>
        <strain evidence="6 7">ATCC 29149</strain>
    </source>
</reference>
<dbReference type="CDD" id="cd18095">
    <property type="entry name" value="SpoU-like_rRNA-MTase"/>
    <property type="match status" value="1"/>
</dbReference>
<proteinExistence type="inferred from homology"/>
<gene>
    <name evidence="6" type="ORF">RUMGNA_02787</name>
</gene>
<evidence type="ECO:0000256" key="1">
    <source>
        <dbReference type="ARBA" id="ARBA00007228"/>
    </source>
</evidence>
<dbReference type="Proteomes" id="UP000004410">
    <property type="component" value="Unassembled WGS sequence"/>
</dbReference>
<name>A7B5E9_MEDG7</name>
<organism evidence="6 7">
    <name type="scientific">Mediterraneibacter gnavus (strain ATCC 29149 / DSM 114966 / JCM 6515 / VPI C7-9)</name>
    <name type="common">Ruminococcus gnavus</name>
    <dbReference type="NCBI Taxonomy" id="411470"/>
    <lineage>
        <taxon>Bacteria</taxon>
        <taxon>Bacillati</taxon>
        <taxon>Bacillota</taxon>
        <taxon>Clostridia</taxon>
        <taxon>Lachnospirales</taxon>
        <taxon>Lachnospiraceae</taxon>
        <taxon>Mediterraneibacter</taxon>
    </lineage>
</organism>
<feature type="domain" description="tRNA/rRNA methyltransferase SpoU type" evidence="4">
    <location>
        <begin position="129"/>
        <end position="267"/>
    </location>
</feature>
<dbReference type="GO" id="GO:0008173">
    <property type="term" value="F:RNA methyltransferase activity"/>
    <property type="evidence" value="ECO:0007669"/>
    <property type="project" value="InterPro"/>
</dbReference>
<dbReference type="Pfam" id="PF22435">
    <property type="entry name" value="MRM3-like_sub_bind"/>
    <property type="match status" value="1"/>
</dbReference>
<evidence type="ECO:0000313" key="7">
    <source>
        <dbReference type="Proteomes" id="UP000004410"/>
    </source>
</evidence>
<dbReference type="PaxDb" id="411470-RUMGNA_02787"/>
<keyword evidence="3 6" id="KW-0808">Transferase</keyword>
<dbReference type="InterPro" id="IPR029064">
    <property type="entry name" value="Ribosomal_eL30-like_sf"/>
</dbReference>
<dbReference type="PANTHER" id="PTHR43191">
    <property type="entry name" value="RRNA METHYLTRANSFERASE 3"/>
    <property type="match status" value="1"/>
</dbReference>
<dbReference type="InterPro" id="IPR051259">
    <property type="entry name" value="rRNA_Methyltransferase"/>
</dbReference>
<evidence type="ECO:0000259" key="4">
    <source>
        <dbReference type="Pfam" id="PF00588"/>
    </source>
</evidence>
<dbReference type="Gene3D" id="3.40.1280.10">
    <property type="match status" value="1"/>
</dbReference>
<dbReference type="SUPFAM" id="SSF55315">
    <property type="entry name" value="L30e-like"/>
    <property type="match status" value="1"/>
</dbReference>
<comment type="similarity">
    <text evidence="1">Belongs to the class IV-like SAM-binding methyltransferase superfamily. RNA methyltransferase TrmH family.</text>
</comment>
<dbReference type="Gene3D" id="3.30.1330.30">
    <property type="match status" value="1"/>
</dbReference>
<dbReference type="GO" id="GO:0032259">
    <property type="term" value="P:methylation"/>
    <property type="evidence" value="ECO:0007669"/>
    <property type="project" value="UniProtKB-KW"/>
</dbReference>
<dbReference type="eggNOG" id="COG0566">
    <property type="taxonomic scope" value="Bacteria"/>
</dbReference>
<reference evidence="6 7" key="2">
    <citation type="submission" date="2007-06" db="EMBL/GenBank/DDBJ databases">
        <title>Draft genome sequence of Ruminococcus gnavus (ATCC 29149).</title>
        <authorList>
            <person name="Sudarsanam P."/>
            <person name="Ley R."/>
            <person name="Guruge J."/>
            <person name="Turnbaugh P.J."/>
            <person name="Mahowald M."/>
            <person name="Liep D."/>
            <person name="Gordon J."/>
        </authorList>
    </citation>
    <scope>NUCLEOTIDE SEQUENCE [LARGE SCALE GENOMIC DNA]</scope>
    <source>
        <strain evidence="6 7">ATCC 29149</strain>
    </source>
</reference>
<dbReference type="GO" id="GO:0006396">
    <property type="term" value="P:RNA processing"/>
    <property type="evidence" value="ECO:0007669"/>
    <property type="project" value="InterPro"/>
</dbReference>
<dbReference type="PANTHER" id="PTHR43191:SF2">
    <property type="entry name" value="RRNA METHYLTRANSFERASE 3, MITOCHONDRIAL"/>
    <property type="match status" value="1"/>
</dbReference>
<sequence length="275" mass="31049">MEVRKMITSTSNQRVKELSQIQKKSKIRSREGIFIAEGIRMVRETPHERLVGLYFSESFEKKYGKEVLDVISGGDLKVREQIRKKTEILSDAVFSYVSDTKTPQGVLAVVHQMEYTLGQMTEGAIPHLMILDNLQDPGNLGTIFRTAEAAGVTGIIMSRDCVDIYNPKTIRSTMGALYRMPFVYVEDLRETIHTLKEKNIKSYAAHLDGKNTYDKEDYRQGTAFLIGNEGNGLREEIAQCADTWIRIPMCGQVESLNAAVAATVLMFEVSRQRRG</sequence>
<accession>A7B5E9</accession>
<dbReference type="AlphaFoldDB" id="A7B5E9"/>
<dbReference type="Pfam" id="PF00588">
    <property type="entry name" value="SpoU_methylase"/>
    <property type="match status" value="1"/>
</dbReference>
<evidence type="ECO:0000256" key="3">
    <source>
        <dbReference type="ARBA" id="ARBA00022679"/>
    </source>
</evidence>
<keyword evidence="2 6" id="KW-0489">Methyltransferase</keyword>
<dbReference type="GO" id="GO:0003723">
    <property type="term" value="F:RNA binding"/>
    <property type="evidence" value="ECO:0007669"/>
    <property type="project" value="InterPro"/>
</dbReference>
<dbReference type="InterPro" id="IPR029026">
    <property type="entry name" value="tRNA_m1G_MTases_N"/>
</dbReference>
<dbReference type="InterPro" id="IPR053888">
    <property type="entry name" value="MRM3-like_sub_bind"/>
</dbReference>
<evidence type="ECO:0000256" key="2">
    <source>
        <dbReference type="ARBA" id="ARBA00022603"/>
    </source>
</evidence>
<dbReference type="SUPFAM" id="SSF75217">
    <property type="entry name" value="alpha/beta knot"/>
    <property type="match status" value="1"/>
</dbReference>
<feature type="domain" description="MRM3-like substrate binding" evidence="5">
    <location>
        <begin position="12"/>
        <end position="108"/>
    </location>
</feature>
<evidence type="ECO:0000313" key="6">
    <source>
        <dbReference type="EMBL" id="EDN76891.1"/>
    </source>
</evidence>
<dbReference type="InterPro" id="IPR029028">
    <property type="entry name" value="Alpha/beta_knot_MTases"/>
</dbReference>
<protein>
    <submittedName>
        <fullName evidence="6">Putative RNA methyltransferase, TrmH family, group 3</fullName>
    </submittedName>
</protein>
<comment type="caution">
    <text evidence="6">The sequence shown here is derived from an EMBL/GenBank/DDBJ whole genome shotgun (WGS) entry which is preliminary data.</text>
</comment>
<dbReference type="EMBL" id="AAYG02000021">
    <property type="protein sequence ID" value="EDN76891.1"/>
    <property type="molecule type" value="Genomic_DNA"/>
</dbReference>
<evidence type="ECO:0000259" key="5">
    <source>
        <dbReference type="Pfam" id="PF22435"/>
    </source>
</evidence>